<organism evidence="2 3">
    <name type="scientific">Paenibacillus albilobatus</name>
    <dbReference type="NCBI Taxonomy" id="2716884"/>
    <lineage>
        <taxon>Bacteria</taxon>
        <taxon>Bacillati</taxon>
        <taxon>Bacillota</taxon>
        <taxon>Bacilli</taxon>
        <taxon>Bacillales</taxon>
        <taxon>Paenibacillaceae</taxon>
        <taxon>Paenibacillus</taxon>
    </lineage>
</organism>
<dbReference type="RefSeq" id="WP_160039468.1">
    <property type="nucleotide sequence ID" value="NZ_BORQ01000004.1"/>
</dbReference>
<reference evidence="2" key="1">
    <citation type="submission" date="2021-03" db="EMBL/GenBank/DDBJ databases">
        <title>Antimicrobial resistance genes in bacteria isolated from Japanese honey, and their potential for conferring macrolide and lincosamide resistance in the American foulbrood pathogen Paenibacillus larvae.</title>
        <authorList>
            <person name="Okamoto M."/>
            <person name="Kumagai M."/>
            <person name="Kanamori H."/>
            <person name="Takamatsu D."/>
        </authorList>
    </citation>
    <scope>NUCLEOTIDE SEQUENCE</scope>
    <source>
        <strain evidence="2">J2TS6</strain>
    </source>
</reference>
<evidence type="ECO:0000313" key="2">
    <source>
        <dbReference type="EMBL" id="GIO32581.1"/>
    </source>
</evidence>
<proteinExistence type="predicted"/>
<feature type="transmembrane region" description="Helical" evidence="1">
    <location>
        <begin position="12"/>
        <end position="32"/>
    </location>
</feature>
<keyword evidence="3" id="KW-1185">Reference proteome</keyword>
<keyword evidence="1" id="KW-1133">Transmembrane helix</keyword>
<dbReference type="AlphaFoldDB" id="A0A919XI19"/>
<keyword evidence="1" id="KW-0812">Transmembrane</keyword>
<dbReference type="EMBL" id="BORQ01000004">
    <property type="protein sequence ID" value="GIO32581.1"/>
    <property type="molecule type" value="Genomic_DNA"/>
</dbReference>
<comment type="caution">
    <text evidence="2">The sequence shown here is derived from an EMBL/GenBank/DDBJ whole genome shotgun (WGS) entry which is preliminary data.</text>
</comment>
<evidence type="ECO:0000313" key="3">
    <source>
        <dbReference type="Proteomes" id="UP000679779"/>
    </source>
</evidence>
<evidence type="ECO:0000256" key="1">
    <source>
        <dbReference type="SAM" id="Phobius"/>
    </source>
</evidence>
<name>A0A919XI19_9BACL</name>
<dbReference type="Proteomes" id="UP000679779">
    <property type="component" value="Unassembled WGS sequence"/>
</dbReference>
<sequence length="205" mass="23768">MKLTYRTLRRYAPHIVMLTVIVILSIFAITQYKAKSMYEQHISAELQSDTQLLATTIQGDDALYREFLKNGTMTRDQVRALLANHEKINQIIRDCRELAVRFKFRHEDYTNDKSSLTAIQIAHLFYDWDLEDTPLGSENKPIIEQLQALNAVWLSAAPSKGASFRLSDPSWLTTLDRIETGTLDFLKQHNLDAMEDIWLHRTEVK</sequence>
<keyword evidence="1" id="KW-0472">Membrane</keyword>
<gene>
    <name evidence="2" type="ORF">J2TS6_37220</name>
</gene>
<protein>
    <submittedName>
        <fullName evidence="2">Uncharacterized protein</fullName>
    </submittedName>
</protein>
<accession>A0A919XI19</accession>